<dbReference type="EMBL" id="RAPY01000002">
    <property type="protein sequence ID" value="RKE52270.1"/>
    <property type="molecule type" value="Genomic_DNA"/>
</dbReference>
<evidence type="ECO:0000313" key="5">
    <source>
        <dbReference type="Proteomes" id="UP000286246"/>
    </source>
</evidence>
<dbReference type="RefSeq" id="WP_120259329.1">
    <property type="nucleotide sequence ID" value="NZ_RAPY01000002.1"/>
</dbReference>
<dbReference type="AlphaFoldDB" id="A0A420B672"/>
<keyword evidence="5" id="KW-1185">Reference proteome</keyword>
<name>A0A420B672_SPHD1</name>
<keyword evidence="2 3" id="KW-0479">Metal-binding</keyword>
<dbReference type="GO" id="GO:0046872">
    <property type="term" value="F:metal ion binding"/>
    <property type="evidence" value="ECO:0007669"/>
    <property type="project" value="UniProtKB-KW"/>
</dbReference>
<reference evidence="4 5" key="1">
    <citation type="submission" date="2018-09" db="EMBL/GenBank/DDBJ databases">
        <title>Genomic Encyclopedia of Type Strains, Phase III (KMG-III): the genomes of soil and plant-associated and newly described type strains.</title>
        <authorList>
            <person name="Whitman W."/>
        </authorList>
    </citation>
    <scope>NUCLEOTIDE SEQUENCE [LARGE SCALE GENOMIC DNA]</scope>
    <source>
        <strain evidence="4 5">CECT 7938</strain>
    </source>
</reference>
<evidence type="ECO:0000256" key="3">
    <source>
        <dbReference type="PIRSR" id="PIRSR607837-1"/>
    </source>
</evidence>
<evidence type="ECO:0000256" key="2">
    <source>
        <dbReference type="ARBA" id="ARBA00022723"/>
    </source>
</evidence>
<gene>
    <name evidence="4" type="ORF">DFQ12_2504</name>
</gene>
<dbReference type="OrthoDB" id="119432at2"/>
<accession>A0A420B672</accession>
<evidence type="ECO:0000313" key="4">
    <source>
        <dbReference type="EMBL" id="RKE52270.1"/>
    </source>
</evidence>
<sequence length="167" mass="19165">MSIKKSYLIELDHETKNTKRILDRIPDEKLDWRPHEKSMSLGELAAHVVELHSWVSKAIPKDAFDFKVDYHPLKVSSVEELKLILSEGLETNKTTIENIAEEDWFKDWVLKSGDYEIARLPRAGAIRFIVNNHIVHHRGQLTVYLRLLGIPVPGLYGPSADEPMPSM</sequence>
<dbReference type="Proteomes" id="UP000286246">
    <property type="component" value="Unassembled WGS sequence"/>
</dbReference>
<dbReference type="Gene3D" id="1.20.120.450">
    <property type="entry name" value="dinb family like domain"/>
    <property type="match status" value="1"/>
</dbReference>
<dbReference type="Pfam" id="PF05163">
    <property type="entry name" value="DinB"/>
    <property type="match status" value="1"/>
</dbReference>
<comment type="caution">
    <text evidence="4">The sequence shown here is derived from an EMBL/GenBank/DDBJ whole genome shotgun (WGS) entry which is preliminary data.</text>
</comment>
<evidence type="ECO:0000256" key="1">
    <source>
        <dbReference type="ARBA" id="ARBA00008635"/>
    </source>
</evidence>
<dbReference type="InterPro" id="IPR034660">
    <property type="entry name" value="DinB/YfiT-like"/>
</dbReference>
<protein>
    <submittedName>
        <fullName evidence="4">Putative damage-inducible protein DinB</fullName>
    </submittedName>
</protein>
<comment type="similarity">
    <text evidence="1">Belongs to the DinB family.</text>
</comment>
<proteinExistence type="inferred from homology"/>
<feature type="binding site" evidence="3">
    <location>
        <position position="47"/>
    </location>
    <ligand>
        <name>a divalent metal cation</name>
        <dbReference type="ChEBI" id="CHEBI:60240"/>
    </ligand>
</feature>
<dbReference type="InterPro" id="IPR007837">
    <property type="entry name" value="DinB"/>
</dbReference>
<feature type="binding site" evidence="3">
    <location>
        <position position="137"/>
    </location>
    <ligand>
        <name>a divalent metal cation</name>
        <dbReference type="ChEBI" id="CHEBI:60240"/>
    </ligand>
</feature>
<dbReference type="SUPFAM" id="SSF109854">
    <property type="entry name" value="DinB/YfiT-like putative metalloenzymes"/>
    <property type="match status" value="1"/>
</dbReference>
<feature type="binding site" evidence="3">
    <location>
        <position position="133"/>
    </location>
    <ligand>
        <name>a divalent metal cation</name>
        <dbReference type="ChEBI" id="CHEBI:60240"/>
    </ligand>
</feature>
<organism evidence="4 5">
    <name type="scientific">Sphingobacterium detergens</name>
    <dbReference type="NCBI Taxonomy" id="1145106"/>
    <lineage>
        <taxon>Bacteria</taxon>
        <taxon>Pseudomonadati</taxon>
        <taxon>Bacteroidota</taxon>
        <taxon>Sphingobacteriia</taxon>
        <taxon>Sphingobacteriales</taxon>
        <taxon>Sphingobacteriaceae</taxon>
        <taxon>Sphingobacterium</taxon>
    </lineage>
</organism>